<evidence type="ECO:0000313" key="1">
    <source>
        <dbReference type="EMBL" id="KKL87726.1"/>
    </source>
</evidence>
<organism evidence="1">
    <name type="scientific">marine sediment metagenome</name>
    <dbReference type="NCBI Taxonomy" id="412755"/>
    <lineage>
        <taxon>unclassified sequences</taxon>
        <taxon>metagenomes</taxon>
        <taxon>ecological metagenomes</taxon>
    </lineage>
</organism>
<dbReference type="Gene3D" id="3.10.150.10">
    <property type="entry name" value="DNA Polymerase III, subunit A, domain 2"/>
    <property type="match status" value="1"/>
</dbReference>
<reference evidence="1" key="1">
    <citation type="journal article" date="2015" name="Nature">
        <title>Complex archaea that bridge the gap between prokaryotes and eukaryotes.</title>
        <authorList>
            <person name="Spang A."/>
            <person name="Saw J.H."/>
            <person name="Jorgensen S.L."/>
            <person name="Zaremba-Niedzwiedzka K."/>
            <person name="Martijn J."/>
            <person name="Lind A.E."/>
            <person name="van Eijk R."/>
            <person name="Schleper C."/>
            <person name="Guy L."/>
            <person name="Ettema T.J."/>
        </authorList>
    </citation>
    <scope>NUCLEOTIDE SEQUENCE</scope>
</reference>
<protein>
    <recommendedName>
        <fullName evidence="2">DNA polymerase III beta sliding clamp central domain-containing protein</fullName>
    </recommendedName>
</protein>
<accession>A0A0F9GB66</accession>
<dbReference type="EMBL" id="LAZR01020756">
    <property type="protein sequence ID" value="KKL87726.1"/>
    <property type="molecule type" value="Genomic_DNA"/>
</dbReference>
<name>A0A0F9GB66_9ZZZZ</name>
<dbReference type="AlphaFoldDB" id="A0A0F9GB66"/>
<evidence type="ECO:0008006" key="2">
    <source>
        <dbReference type="Google" id="ProtNLM"/>
    </source>
</evidence>
<dbReference type="Gene3D" id="3.70.10.10">
    <property type="match status" value="1"/>
</dbReference>
<sequence length="336" mass="38164">MAIVKPGLASKEILEQTTSFAFRDGTVVTYNDEISISHPIKEINFEGAIKAEELYGLLIRLKKEDVELEIAEESLRIQCGRVKAELRLEQEIILPKRKLKKKWGKIKNPEQFKSFMNLAMQTCSSDMSQPKLTCVYVTSDGGIVGADGFRVVHCQGHGSPVEDYLIPATGVREMLKINPIEVQLEKSWIHFRNEQGTILSSRRLNDSYVDQTQFDKAMKVKKKEKITFPDTIEEMLDRGKVFAKRGFDFDEVIEIEISNKKIVMRAIADDTKSSIEEDASIKCKSQISFMITPSLFEDILKMTRTCILDKGGTKLKFTMEDKEGGVCEYLIMLVAK</sequence>
<gene>
    <name evidence="1" type="ORF">LCGC14_1931810</name>
</gene>
<proteinExistence type="predicted"/>
<comment type="caution">
    <text evidence="1">The sequence shown here is derived from an EMBL/GenBank/DDBJ whole genome shotgun (WGS) entry which is preliminary data.</text>
</comment>